<keyword evidence="3" id="KW-0343">GTPase activation</keyword>
<evidence type="ECO:0000256" key="2">
    <source>
        <dbReference type="ARBA" id="ARBA00008489"/>
    </source>
</evidence>
<reference evidence="12" key="1">
    <citation type="submission" date="2020-11" db="EMBL/GenBank/DDBJ databases">
        <authorList>
            <person name="Tran Van P."/>
        </authorList>
    </citation>
    <scope>NUCLEOTIDE SEQUENCE</scope>
</reference>
<dbReference type="Gene3D" id="1.10.506.10">
    <property type="entry name" value="GTPase Activation - p120gap, domain 1"/>
    <property type="match status" value="1"/>
</dbReference>
<feature type="region of interest" description="Disordered" evidence="9">
    <location>
        <begin position="1042"/>
        <end position="1061"/>
    </location>
</feature>
<dbReference type="InterPro" id="IPR003123">
    <property type="entry name" value="VPS9"/>
</dbReference>
<feature type="region of interest" description="Disordered" evidence="9">
    <location>
        <begin position="381"/>
        <end position="407"/>
    </location>
</feature>
<dbReference type="InterPro" id="IPR045046">
    <property type="entry name" value="Vps9-like"/>
</dbReference>
<sequence>MEHSTVNLVTCDWQECLLYGEFLQVLRTSPQLLATCLVAGDRLLPDMMHGLVHSMAAGLFGSCLLPEDKVLTLRLLRHLTRLQLVPSDNPRRLLRQKSCAFARLYSEFHEGLFSAKLFLTAALHRPIMQLLVEDEMFLDIDPDKATVRFPPEERLKKFGREGTPEFNSRLQEYRKWTNSCLVAVTKRFVVSLRENMHCFPNGVSWLVRQIADLLSKSGKIEPKEVVNAICTDLVFTYFICPAIVNPEPYGITDAPISYVSRFNLIQVAKIVQMLAMTKYEDVDSKVTDLYNMFDKDCVSSLLDAILDSNSGEGDDSPAIADSSKLQGLSRSAALFTEAEIHNLVGFLQTVSAETWPDEDEDHQAVKKQLSELLAQLPLSTTVNGHSTTSGGLKPVPPHSSVSTSPRRGGAGLLGKVCLSTEQGAPDSILGVAENFIDSQIGVSSFSFELMLVVLMYVLDLMGKPRSLSSMSSPLQTSVSSDGSHSAEEGTGEEDGDRSTNHDIVLVVPFNPSGGENIGLLAEQKVLCMEQPSSGRAQLNLSDSQETDGVGPGGVERAESQEKRTRFSLSHDDGSIGNTSDNLEAVSEAASNHSVASSLELENEDQNDNLSDMVSANVSGRGTPNISGRDTPSSQITEGDEGGGMSRGPAGEPRQTLDFPHSSANKQSRSDIDDKFGKFEIKKLIEATARFPPNNSTKETTVHQELNSNESPVPDLRGPVNQTSHGSVKLNVTSALANYATEVGDETVSMVSDTWSTDVLASDSETIEQSERNYPPSIMESTIQQLTEATQLLDMTETASEAWSTDVLASDSERLTEVDTDDTGSVARSDDTARSEIEAEGRGEPEGGEDTPPSNTQPVTPLALGLALGLGFRPIREDPVGRASLFIPQSPTKVEVVSHPFWNVTGRGGGRADYRRRTVEYVDSSANNMIQRREQTVEYPKAGSLVMTPLTVMPNGPSSTPRAGSPYTDSRPESHLPGPTRGDRPSTVHGAANHTFSRPGTSETIHGISGRSNPVNLETDLKIEEGNMQDAIPGVVRLSSASLASTSSSGSSSDTRPKITSAQGDLPVTAGALVPNGHIVIPEDDPAVAKIVSQSSATGAIPKSISFDKTAERGDKDSLDDDQKHKRGFFRNFKLPFKSRRVKSLRGIDDINTRCYDSPFSAGDGEGSTPQLRLRRGMSEETRPAHLVNDTSDDILAKYRRKPPVVGGGETLSSGEGGPSGQVKVKQPSDERLNIDPANVEASYAFVDAKRKLRMVLSTADLQHVPWVNSIGRIRDSRSARENELVSFLQLQLAEAINLQDRSLIAHLHETLRCIRLFDDDSCRKLFRSLKEDYQKRSPYIAYLVRCRQGLLSTLAHLERLVARISGSFGEVGTILDELLTERVKCDRQVCSRFLVAVCVTLFLEKRESLLLKFTSEFQQLTLADEKNDLLDSFLRALAIEMDRDAMWQVASEQQLEQARTAVERAVVSRVYLHALYPNGDGDMSRDQWPTSSLTLKSEPSPVLQLPSPRSESRSLLVLGQTSPTHTLVLSSAITSVLHEHMKKLSQVITPDHNDLRVPKMFHYECPWPSAQAEIAAISAYKTPRDKLQCVFRCATTIMNLLAMACERGVPAADDFVPVLVYVLIKANPPSLLSTVQYVNSFYGSRLEGEEQYWWIQFCSAIEFIKTMDYND</sequence>
<feature type="compositionally biased region" description="Low complexity" evidence="9">
    <location>
        <begin position="467"/>
        <end position="480"/>
    </location>
</feature>
<dbReference type="PANTHER" id="PTHR23101:SF25">
    <property type="entry name" value="GTPASE-ACTIVATING PROTEIN AND VPS9 DOMAIN-CONTAINING PROTEIN 1"/>
    <property type="match status" value="1"/>
</dbReference>
<feature type="region of interest" description="Disordered" evidence="9">
    <location>
        <begin position="535"/>
        <end position="672"/>
    </location>
</feature>
<feature type="compositionally biased region" description="Basic and acidic residues" evidence="9">
    <location>
        <begin position="555"/>
        <end position="573"/>
    </location>
</feature>
<dbReference type="Gene3D" id="1.10.246.120">
    <property type="match status" value="1"/>
</dbReference>
<comment type="similarity">
    <text evidence="2">Belongs to the GAPVD1 family.</text>
</comment>
<dbReference type="InterPro" id="IPR008936">
    <property type="entry name" value="Rho_GTPase_activation_prot"/>
</dbReference>
<feature type="compositionally biased region" description="Basic and acidic residues" evidence="9">
    <location>
        <begin position="1108"/>
        <end position="1122"/>
    </location>
</feature>
<evidence type="ECO:0000313" key="12">
    <source>
        <dbReference type="EMBL" id="CAD7202248.1"/>
    </source>
</evidence>
<dbReference type="Pfam" id="PF18151">
    <property type="entry name" value="DUF5601"/>
    <property type="match status" value="1"/>
</dbReference>
<feature type="region of interest" description="Disordered" evidence="9">
    <location>
        <begin position="801"/>
        <end position="860"/>
    </location>
</feature>
<dbReference type="GO" id="GO:0030139">
    <property type="term" value="C:endocytic vesicle"/>
    <property type="evidence" value="ECO:0007669"/>
    <property type="project" value="TreeGrafter"/>
</dbReference>
<dbReference type="SUPFAM" id="SSF109993">
    <property type="entry name" value="VPS9 domain"/>
    <property type="match status" value="1"/>
</dbReference>
<evidence type="ECO:0000256" key="1">
    <source>
        <dbReference type="ARBA" id="ARBA00004170"/>
    </source>
</evidence>
<feature type="compositionally biased region" description="Polar residues" evidence="9">
    <location>
        <begin position="1487"/>
        <end position="1497"/>
    </location>
</feature>
<dbReference type="GO" id="GO:0016020">
    <property type="term" value="C:membrane"/>
    <property type="evidence" value="ECO:0007669"/>
    <property type="project" value="UniProtKB-SubCell"/>
</dbReference>
<dbReference type="GO" id="GO:0051049">
    <property type="term" value="P:regulation of transport"/>
    <property type="evidence" value="ECO:0007669"/>
    <property type="project" value="UniProtKB-ARBA"/>
</dbReference>
<feature type="region of interest" description="Disordered" evidence="9">
    <location>
        <begin position="947"/>
        <end position="1012"/>
    </location>
</feature>
<evidence type="ECO:0000259" key="10">
    <source>
        <dbReference type="PROSITE" id="PS50018"/>
    </source>
</evidence>
<evidence type="ECO:0000256" key="4">
    <source>
        <dbReference type="ARBA" id="ARBA00022583"/>
    </source>
</evidence>
<feature type="compositionally biased region" description="Low complexity" evidence="9">
    <location>
        <begin position="1042"/>
        <end position="1053"/>
    </location>
</feature>
<evidence type="ECO:0000256" key="3">
    <source>
        <dbReference type="ARBA" id="ARBA00022468"/>
    </source>
</evidence>
<evidence type="ECO:0000259" key="11">
    <source>
        <dbReference type="PROSITE" id="PS51205"/>
    </source>
</evidence>
<comment type="function">
    <text evidence="7">Acts both as a GTPase-activating protein (GAP) and a guanine nucleotide exchange factor (GEF), and participates in endocytosis.</text>
</comment>
<gene>
    <name evidence="12" type="ORF">TDIB3V08_LOCUS8433</name>
</gene>
<evidence type="ECO:0000256" key="6">
    <source>
        <dbReference type="ARBA" id="ARBA00023136"/>
    </source>
</evidence>
<feature type="compositionally biased region" description="Gly residues" evidence="9">
    <location>
        <begin position="1205"/>
        <end position="1219"/>
    </location>
</feature>
<name>A0A7R8VPD0_TIMDO</name>
<dbReference type="Pfam" id="PF02204">
    <property type="entry name" value="VPS9"/>
    <property type="match status" value="1"/>
</dbReference>
<dbReference type="GO" id="GO:0005085">
    <property type="term" value="F:guanyl-nucleotide exchange factor activity"/>
    <property type="evidence" value="ECO:0007669"/>
    <property type="project" value="UniProtKB-KW"/>
</dbReference>
<dbReference type="EMBL" id="OA569146">
    <property type="protein sequence ID" value="CAD7202248.1"/>
    <property type="molecule type" value="Genomic_DNA"/>
</dbReference>
<organism evidence="12">
    <name type="scientific">Timema douglasi</name>
    <name type="common">Walking stick</name>
    <dbReference type="NCBI Taxonomy" id="61478"/>
    <lineage>
        <taxon>Eukaryota</taxon>
        <taxon>Metazoa</taxon>
        <taxon>Ecdysozoa</taxon>
        <taxon>Arthropoda</taxon>
        <taxon>Hexapoda</taxon>
        <taxon>Insecta</taxon>
        <taxon>Pterygota</taxon>
        <taxon>Neoptera</taxon>
        <taxon>Polyneoptera</taxon>
        <taxon>Phasmatodea</taxon>
        <taxon>Timematodea</taxon>
        <taxon>Timematoidea</taxon>
        <taxon>Timematidae</taxon>
        <taxon>Timema</taxon>
    </lineage>
</organism>
<protein>
    <recommendedName>
        <fullName evidence="8">Receptor-mediated endocytosis protein 6 homolog</fullName>
    </recommendedName>
</protein>
<proteinExistence type="inferred from homology"/>
<dbReference type="InterPro" id="IPR041545">
    <property type="entry name" value="DUF5601"/>
</dbReference>
<evidence type="ECO:0000256" key="7">
    <source>
        <dbReference type="ARBA" id="ARBA00053914"/>
    </source>
</evidence>
<dbReference type="GO" id="GO:0006897">
    <property type="term" value="P:endocytosis"/>
    <property type="evidence" value="ECO:0007669"/>
    <property type="project" value="UniProtKB-KW"/>
</dbReference>
<comment type="subcellular location">
    <subcellularLocation>
        <location evidence="1">Membrane</location>
        <topology evidence="1">Peripheral membrane protein</topology>
    </subcellularLocation>
</comment>
<dbReference type="PROSITE" id="PS50018">
    <property type="entry name" value="RAS_GTPASE_ACTIV_2"/>
    <property type="match status" value="1"/>
</dbReference>
<feature type="region of interest" description="Disordered" evidence="9">
    <location>
        <begin position="1102"/>
        <end position="1122"/>
    </location>
</feature>
<feature type="region of interest" description="Disordered" evidence="9">
    <location>
        <begin position="467"/>
        <end position="500"/>
    </location>
</feature>
<keyword evidence="5" id="KW-0344">Guanine-nucleotide releasing factor</keyword>
<dbReference type="Pfam" id="PF00616">
    <property type="entry name" value="RasGAP"/>
    <property type="match status" value="1"/>
</dbReference>
<feature type="compositionally biased region" description="Polar residues" evidence="9">
    <location>
        <begin position="381"/>
        <end position="390"/>
    </location>
</feature>
<dbReference type="GO" id="GO:0005096">
    <property type="term" value="F:GTPase activator activity"/>
    <property type="evidence" value="ECO:0007669"/>
    <property type="project" value="UniProtKB-KW"/>
</dbReference>
<keyword evidence="4" id="KW-0254">Endocytosis</keyword>
<dbReference type="InterPro" id="IPR037191">
    <property type="entry name" value="VPS9_dom_sf"/>
</dbReference>
<dbReference type="PROSITE" id="PS51205">
    <property type="entry name" value="VPS9"/>
    <property type="match status" value="1"/>
</dbReference>
<feature type="compositionally biased region" description="Basic and acidic residues" evidence="9">
    <location>
        <begin position="827"/>
        <end position="844"/>
    </location>
</feature>
<dbReference type="GO" id="GO:0031267">
    <property type="term" value="F:small GTPase binding"/>
    <property type="evidence" value="ECO:0007669"/>
    <property type="project" value="TreeGrafter"/>
</dbReference>
<evidence type="ECO:0000256" key="9">
    <source>
        <dbReference type="SAM" id="MobiDB-lite"/>
    </source>
</evidence>
<feature type="region of interest" description="Disordered" evidence="9">
    <location>
        <begin position="690"/>
        <end position="715"/>
    </location>
</feature>
<accession>A0A7R8VPD0</accession>
<dbReference type="InterPro" id="IPR001936">
    <property type="entry name" value="RasGAP_dom"/>
</dbReference>
<dbReference type="FunFam" id="1.20.1050.80:FF:000001">
    <property type="entry name" value="GTPase-activating protein and VPS9 domain-containing protein 1 isoform X1"/>
    <property type="match status" value="1"/>
</dbReference>
<dbReference type="GO" id="GO:0005829">
    <property type="term" value="C:cytosol"/>
    <property type="evidence" value="ECO:0007669"/>
    <property type="project" value="TreeGrafter"/>
</dbReference>
<keyword evidence="6" id="KW-0472">Membrane</keyword>
<evidence type="ECO:0000256" key="5">
    <source>
        <dbReference type="ARBA" id="ARBA00022658"/>
    </source>
</evidence>
<feature type="compositionally biased region" description="Polar residues" evidence="9">
    <location>
        <begin position="993"/>
        <end position="1012"/>
    </location>
</feature>
<feature type="domain" description="VPS9" evidence="11">
    <location>
        <begin position="1531"/>
        <end position="1671"/>
    </location>
</feature>
<feature type="compositionally biased region" description="Polar residues" evidence="9">
    <location>
        <begin position="692"/>
        <end position="710"/>
    </location>
</feature>
<feature type="compositionally biased region" description="Polar residues" evidence="9">
    <location>
        <begin position="607"/>
        <end position="636"/>
    </location>
</feature>
<feature type="region of interest" description="Disordered" evidence="9">
    <location>
        <begin position="1482"/>
        <end position="1507"/>
    </location>
</feature>
<dbReference type="PANTHER" id="PTHR23101">
    <property type="entry name" value="RAB GDP/GTP EXCHANGE FACTOR"/>
    <property type="match status" value="1"/>
</dbReference>
<dbReference type="CDD" id="cd05129">
    <property type="entry name" value="RasGAP_RAP6"/>
    <property type="match status" value="1"/>
</dbReference>
<dbReference type="SUPFAM" id="SSF48350">
    <property type="entry name" value="GTPase activation domain, GAP"/>
    <property type="match status" value="1"/>
</dbReference>
<evidence type="ECO:0000256" key="8">
    <source>
        <dbReference type="ARBA" id="ARBA00068997"/>
    </source>
</evidence>
<dbReference type="SMART" id="SM00167">
    <property type="entry name" value="VPS9"/>
    <property type="match status" value="1"/>
</dbReference>
<feature type="domain" description="Ras-GAP" evidence="10">
    <location>
        <begin position="71"/>
        <end position="276"/>
    </location>
</feature>
<dbReference type="Gene3D" id="1.20.1050.80">
    <property type="entry name" value="VPS9 domain"/>
    <property type="match status" value="1"/>
</dbReference>
<feature type="region of interest" description="Disordered" evidence="9">
    <location>
        <begin position="1202"/>
        <end position="1227"/>
    </location>
</feature>